<dbReference type="Pfam" id="PF00293">
    <property type="entry name" value="NUDIX"/>
    <property type="match status" value="1"/>
</dbReference>
<dbReference type="EC" id="3.6.1.-" evidence="3"/>
<dbReference type="GO" id="GO:0008893">
    <property type="term" value="F:guanosine-3',5'-bis(diphosphate) 3'-diphosphatase activity"/>
    <property type="evidence" value="ECO:0007669"/>
    <property type="project" value="TreeGrafter"/>
</dbReference>
<name>A0A1G4RK27_9CAUL</name>
<dbReference type="CDD" id="cd03671">
    <property type="entry name" value="NUDIX_Ap4A_hydrolase_plant_like"/>
    <property type="match status" value="1"/>
</dbReference>
<sequence length="161" mass="18564">MTTTDKGPEGYRPNVGLVVFNAEGKVWIGHRFGVSGDYAWQFPQGGVDEGEELEAASLRELYEETGIRSVTPLGRTKDWIVYDFPPEVLANKRIGKNFKGQKQIWFAYRFTGQDSEVNLTTHGEQEFSRWEWCDLDSVIDRVVHFKRDSYRKVIAELRTLV</sequence>
<dbReference type="InterPro" id="IPR022927">
    <property type="entry name" value="RppH"/>
</dbReference>
<dbReference type="PROSITE" id="PS51462">
    <property type="entry name" value="NUDIX"/>
    <property type="match status" value="1"/>
</dbReference>
<dbReference type="PRINTS" id="PR00502">
    <property type="entry name" value="NUDIXFAMILY"/>
</dbReference>
<dbReference type="PANTHER" id="PTHR11839:SF22">
    <property type="entry name" value="NUDIX HYDROLASE 26, CHLOROPLASTIC"/>
    <property type="match status" value="1"/>
</dbReference>
<dbReference type="GO" id="GO:0006753">
    <property type="term" value="P:nucleoside phosphate metabolic process"/>
    <property type="evidence" value="ECO:0007669"/>
    <property type="project" value="TreeGrafter"/>
</dbReference>
<feature type="domain" description="Nudix hydrolase" evidence="4">
    <location>
        <begin position="10"/>
        <end position="155"/>
    </location>
</feature>
<dbReference type="OrthoDB" id="9816040at2"/>
<evidence type="ECO:0000313" key="6">
    <source>
        <dbReference type="Proteomes" id="UP000199150"/>
    </source>
</evidence>
<dbReference type="AlphaFoldDB" id="A0A1G4RK27"/>
<organism evidence="5 6">
    <name type="scientific">Asticcacaulis taihuensis</name>
    <dbReference type="NCBI Taxonomy" id="260084"/>
    <lineage>
        <taxon>Bacteria</taxon>
        <taxon>Pseudomonadati</taxon>
        <taxon>Pseudomonadota</taxon>
        <taxon>Alphaproteobacteria</taxon>
        <taxon>Caulobacterales</taxon>
        <taxon>Caulobacteraceae</taxon>
        <taxon>Asticcacaulis</taxon>
    </lineage>
</organism>
<proteinExistence type="inferred from homology"/>
<evidence type="ECO:0000313" key="5">
    <source>
        <dbReference type="EMBL" id="SCW56529.1"/>
    </source>
</evidence>
<dbReference type="HAMAP" id="MF_00298">
    <property type="entry name" value="Nudix_RppH"/>
    <property type="match status" value="1"/>
</dbReference>
<dbReference type="PANTHER" id="PTHR11839">
    <property type="entry name" value="UDP/ADP-SUGAR PYROPHOSPHATASE"/>
    <property type="match status" value="1"/>
</dbReference>
<dbReference type="InterPro" id="IPR020476">
    <property type="entry name" value="Nudix_hydrolase"/>
</dbReference>
<dbReference type="InterPro" id="IPR000086">
    <property type="entry name" value="NUDIX_hydrolase_dom"/>
</dbReference>
<comment type="cofactor">
    <cofactor evidence="1">
        <name>Mn(2+)</name>
        <dbReference type="ChEBI" id="CHEBI:29035"/>
    </cofactor>
</comment>
<comment type="cofactor">
    <cofactor evidence="3">
        <name>a divalent metal cation</name>
        <dbReference type="ChEBI" id="CHEBI:60240"/>
    </cofactor>
</comment>
<dbReference type="GO" id="GO:0034432">
    <property type="term" value="F:bis(5'-adenosyl)-pentaphosphatase activity"/>
    <property type="evidence" value="ECO:0007669"/>
    <property type="project" value="TreeGrafter"/>
</dbReference>
<evidence type="ECO:0000259" key="4">
    <source>
        <dbReference type="PROSITE" id="PS51462"/>
    </source>
</evidence>
<evidence type="ECO:0000256" key="2">
    <source>
        <dbReference type="ARBA" id="ARBA00022801"/>
    </source>
</evidence>
<comment type="similarity">
    <text evidence="3">Belongs to the Nudix hydrolase family. RppH subfamily.</text>
</comment>
<gene>
    <name evidence="3" type="primary">rppH</name>
    <name evidence="3" type="synonym">nudH</name>
    <name evidence="5" type="ORF">SAMN02927928_1956</name>
</gene>
<dbReference type="STRING" id="260084.SAMN02927928_1956"/>
<evidence type="ECO:0000256" key="1">
    <source>
        <dbReference type="ARBA" id="ARBA00001936"/>
    </source>
</evidence>
<dbReference type="NCBIfam" id="NF001938">
    <property type="entry name" value="PRK00714.1-5"/>
    <property type="match status" value="1"/>
</dbReference>
<dbReference type="RefSeq" id="WP_090647002.1">
    <property type="nucleotide sequence ID" value="NZ_CBCRYE010000006.1"/>
</dbReference>
<dbReference type="InterPro" id="IPR015797">
    <property type="entry name" value="NUDIX_hydrolase-like_dom_sf"/>
</dbReference>
<dbReference type="EMBL" id="FMTS01000002">
    <property type="protein sequence ID" value="SCW56529.1"/>
    <property type="molecule type" value="Genomic_DNA"/>
</dbReference>
<keyword evidence="2 3" id="KW-0378">Hydrolase</keyword>
<comment type="function">
    <text evidence="3">Accelerates the degradation of transcripts by removing pyrophosphate from the 5'-end of triphosphorylated RNA, leading to a more labile monophosphorylated state that can stimulate subsequent ribonuclease cleavage.</text>
</comment>
<feature type="short sequence motif" description="Nudix box" evidence="3">
    <location>
        <begin position="45"/>
        <end position="66"/>
    </location>
</feature>
<protein>
    <recommendedName>
        <fullName evidence="3">RNA pyrophosphohydrolase</fullName>
        <ecNumber evidence="3">3.6.1.-</ecNumber>
    </recommendedName>
    <alternativeName>
        <fullName evidence="3">(Di)nucleoside polyphosphate hydrolase</fullName>
    </alternativeName>
</protein>
<dbReference type="Proteomes" id="UP000199150">
    <property type="component" value="Unassembled WGS sequence"/>
</dbReference>
<reference evidence="6" key="1">
    <citation type="submission" date="2016-10" db="EMBL/GenBank/DDBJ databases">
        <authorList>
            <person name="Varghese N."/>
            <person name="Submissions S."/>
        </authorList>
    </citation>
    <scope>NUCLEOTIDE SEQUENCE [LARGE SCALE GENOMIC DNA]</scope>
    <source>
        <strain evidence="6">CGMCC 1.3431</strain>
    </source>
</reference>
<dbReference type="GO" id="GO:0019693">
    <property type="term" value="P:ribose phosphate metabolic process"/>
    <property type="evidence" value="ECO:0007669"/>
    <property type="project" value="TreeGrafter"/>
</dbReference>
<evidence type="ECO:0000256" key="3">
    <source>
        <dbReference type="HAMAP-Rule" id="MF_00298"/>
    </source>
</evidence>
<keyword evidence="6" id="KW-1185">Reference proteome</keyword>
<dbReference type="SUPFAM" id="SSF55811">
    <property type="entry name" value="Nudix"/>
    <property type="match status" value="1"/>
</dbReference>
<dbReference type="Gene3D" id="3.90.79.10">
    <property type="entry name" value="Nucleoside Triphosphate Pyrophosphohydrolase"/>
    <property type="match status" value="1"/>
</dbReference>
<accession>A0A1G4RK27</accession>